<dbReference type="SUPFAM" id="SSF54695">
    <property type="entry name" value="POZ domain"/>
    <property type="match status" value="1"/>
</dbReference>
<dbReference type="EMBL" id="MJBS01000002">
    <property type="protein sequence ID" value="OHF04408.1"/>
    <property type="molecule type" value="Genomic_DNA"/>
</dbReference>
<dbReference type="Proteomes" id="UP000176998">
    <property type="component" value="Unassembled WGS sequence"/>
</dbReference>
<name>A0A1G4BSP8_9PEZI</name>
<dbReference type="InterPro" id="IPR000210">
    <property type="entry name" value="BTB/POZ_dom"/>
</dbReference>
<dbReference type="GeneID" id="34553428"/>
<feature type="coiled-coil region" evidence="1">
    <location>
        <begin position="198"/>
        <end position="228"/>
    </location>
</feature>
<evidence type="ECO:0000313" key="4">
    <source>
        <dbReference type="EMBL" id="OHF04408.1"/>
    </source>
</evidence>
<keyword evidence="1" id="KW-0175">Coiled coil</keyword>
<comment type="caution">
    <text evidence="4">The sequence shown here is derived from an EMBL/GenBank/DDBJ whole genome shotgun (WGS) entry which is preliminary data.</text>
</comment>
<evidence type="ECO:0000256" key="2">
    <source>
        <dbReference type="SAM" id="MobiDB-lite"/>
    </source>
</evidence>
<feature type="domain" description="BTB" evidence="3">
    <location>
        <begin position="16"/>
        <end position="84"/>
    </location>
</feature>
<dbReference type="RefSeq" id="XP_022481543.1">
    <property type="nucleotide sequence ID" value="XM_022611918.1"/>
</dbReference>
<dbReference type="PROSITE" id="PS50097">
    <property type="entry name" value="BTB"/>
    <property type="match status" value="1"/>
</dbReference>
<feature type="compositionally biased region" description="Basic and acidic residues" evidence="2">
    <location>
        <begin position="241"/>
        <end position="259"/>
    </location>
</feature>
<sequence>MGRLDLSFLLESGSYSDLRIITTEVEDGSETEYSVHRNILFTQCPRLKDLNREEGVDIVHLDYRALTLGSILQYLYSGQYEALYEQPLAVRRASEADLEYQPHSMYWSLHTMQLAHELELVDLYGEAADALCCSAQYLTNHVDFPGVIDELYETCSQHSQFPVHLAKIASTIAENCLIKRRMQDRLQPIMLKHPQLALDTMEASMDALAEARRELIEAQEEISDLRAQGYQVGDFWVEAERERERDRERREEEAARDNNSEYQIVRGSKKRSRSTSSGAGEYPEREGEI</sequence>
<dbReference type="InterPro" id="IPR011333">
    <property type="entry name" value="SKP1/BTB/POZ_sf"/>
</dbReference>
<protein>
    <recommendedName>
        <fullName evidence="3">BTB domain-containing protein</fullName>
    </recommendedName>
</protein>
<gene>
    <name evidence="4" type="ORF">CORC01_00260</name>
</gene>
<evidence type="ECO:0000256" key="1">
    <source>
        <dbReference type="SAM" id="Coils"/>
    </source>
</evidence>
<evidence type="ECO:0000259" key="3">
    <source>
        <dbReference type="PROSITE" id="PS50097"/>
    </source>
</evidence>
<reference evidence="4 5" key="1">
    <citation type="submission" date="2016-09" db="EMBL/GenBank/DDBJ databases">
        <authorList>
            <person name="Capua I."/>
            <person name="De Benedictis P."/>
            <person name="Joannis T."/>
            <person name="Lombin L.H."/>
            <person name="Cattoli G."/>
        </authorList>
    </citation>
    <scope>NUCLEOTIDE SEQUENCE [LARGE SCALE GENOMIC DNA]</scope>
    <source>
        <strain evidence="4 5">IMI 309357</strain>
    </source>
</reference>
<dbReference type="AlphaFoldDB" id="A0A1G4BSP8"/>
<feature type="region of interest" description="Disordered" evidence="2">
    <location>
        <begin position="241"/>
        <end position="289"/>
    </location>
</feature>
<evidence type="ECO:0000313" key="5">
    <source>
        <dbReference type="Proteomes" id="UP000176998"/>
    </source>
</evidence>
<keyword evidence="5" id="KW-1185">Reference proteome</keyword>
<dbReference type="Gene3D" id="3.30.710.10">
    <property type="entry name" value="Potassium Channel Kv1.1, Chain A"/>
    <property type="match status" value="1"/>
</dbReference>
<proteinExistence type="predicted"/>
<accession>A0A1G4BSP8</accession>
<organism evidence="4 5">
    <name type="scientific">Colletotrichum orchidophilum</name>
    <dbReference type="NCBI Taxonomy" id="1209926"/>
    <lineage>
        <taxon>Eukaryota</taxon>
        <taxon>Fungi</taxon>
        <taxon>Dikarya</taxon>
        <taxon>Ascomycota</taxon>
        <taxon>Pezizomycotina</taxon>
        <taxon>Sordariomycetes</taxon>
        <taxon>Hypocreomycetidae</taxon>
        <taxon>Glomerellales</taxon>
        <taxon>Glomerellaceae</taxon>
        <taxon>Colletotrichum</taxon>
    </lineage>
</organism>
<dbReference type="OrthoDB" id="6359816at2759"/>